<evidence type="ECO:0000256" key="8">
    <source>
        <dbReference type="ARBA" id="ARBA00023002"/>
    </source>
</evidence>
<dbReference type="EMBL" id="MFYX01000118">
    <property type="protein sequence ID" value="OGK01819.1"/>
    <property type="molecule type" value="Genomic_DNA"/>
</dbReference>
<keyword evidence="7" id="KW-0694">RNA-binding</keyword>
<evidence type="ECO:0000256" key="5">
    <source>
        <dbReference type="ARBA" id="ARBA00022694"/>
    </source>
</evidence>
<dbReference type="EC" id="1.3.1.-" evidence="11"/>
<evidence type="ECO:0000256" key="12">
    <source>
        <dbReference type="PIRSR" id="PIRSR006621-1"/>
    </source>
</evidence>
<feature type="active site" description="Proton donor" evidence="12">
    <location>
        <position position="99"/>
    </location>
</feature>
<keyword evidence="6" id="KW-0521">NADP</keyword>
<dbReference type="PIRSF" id="PIRSF006621">
    <property type="entry name" value="Dus"/>
    <property type="match status" value="1"/>
</dbReference>
<feature type="domain" description="DUS-like FMN-binding" evidence="14">
    <location>
        <begin position="10"/>
        <end position="322"/>
    </location>
</feature>
<evidence type="ECO:0000256" key="3">
    <source>
        <dbReference type="ARBA" id="ARBA00022630"/>
    </source>
</evidence>
<name>A0A1F7F5A1_UNCRA</name>
<comment type="catalytic activity">
    <reaction evidence="9">
        <text>a 5,6-dihydrouridine in tRNA + NADP(+) = a uridine in tRNA + NADPH + H(+)</text>
        <dbReference type="Rhea" id="RHEA:23624"/>
        <dbReference type="Rhea" id="RHEA-COMP:13339"/>
        <dbReference type="Rhea" id="RHEA-COMP:13887"/>
        <dbReference type="ChEBI" id="CHEBI:15378"/>
        <dbReference type="ChEBI" id="CHEBI:57783"/>
        <dbReference type="ChEBI" id="CHEBI:58349"/>
        <dbReference type="ChEBI" id="CHEBI:65315"/>
        <dbReference type="ChEBI" id="CHEBI:74443"/>
    </reaction>
</comment>
<keyword evidence="3 11" id="KW-0285">Flavoprotein</keyword>
<dbReference type="Gene3D" id="3.20.20.70">
    <property type="entry name" value="Aldolase class I"/>
    <property type="match status" value="1"/>
</dbReference>
<feature type="binding site" evidence="13">
    <location>
        <position position="172"/>
    </location>
    <ligand>
        <name>FMN</name>
        <dbReference type="ChEBI" id="CHEBI:58210"/>
    </ligand>
</feature>
<dbReference type="Gene3D" id="1.10.1200.80">
    <property type="entry name" value="Putative flavin oxidoreducatase, domain 2"/>
    <property type="match status" value="1"/>
</dbReference>
<dbReference type="GO" id="GO:0050660">
    <property type="term" value="F:flavin adenine dinucleotide binding"/>
    <property type="evidence" value="ECO:0007669"/>
    <property type="project" value="InterPro"/>
</dbReference>
<evidence type="ECO:0000256" key="4">
    <source>
        <dbReference type="ARBA" id="ARBA00022643"/>
    </source>
</evidence>
<dbReference type="SUPFAM" id="SSF51395">
    <property type="entry name" value="FMN-linked oxidoreductases"/>
    <property type="match status" value="1"/>
</dbReference>
<dbReference type="Pfam" id="PF01207">
    <property type="entry name" value="Dus"/>
    <property type="match status" value="1"/>
</dbReference>
<evidence type="ECO:0000256" key="2">
    <source>
        <dbReference type="ARBA" id="ARBA00022555"/>
    </source>
</evidence>
<evidence type="ECO:0000256" key="6">
    <source>
        <dbReference type="ARBA" id="ARBA00022857"/>
    </source>
</evidence>
<dbReference type="PANTHER" id="PTHR45846">
    <property type="entry name" value="TRNA-DIHYDROURIDINE(47) SYNTHASE [NAD(P)(+)]-LIKE"/>
    <property type="match status" value="1"/>
</dbReference>
<sequence>MFSTGFPFYLAPMDDITNPVLRALIAQTLPKDVSMVFFSPAINPNSIVNRHHARDEDVPINPGEKLIYNIMSGESDLILKAMDLLLKNNPAGFNLNCGCPRGKIQTAGRNPCGVALMERPDLVAQIIREAKKVFPCIHFSVKIRIGVKRDIPKLLSFCGMVQEQGADALILHPRTGEEQFTRPVDNGLYNQVRQTLTIPLVGNGDVLDDEEALALKQRYGLNGVMIGRGALAHPCIFRAIALRLQGERTRSFLEEPMMTWDERRDFLLQYLTGLNERYGEALTLKRFRLFCEWFRRGMEFGLVLRGPLVKAKSLHEMQDAIQKFFFTNKKQILSLV</sequence>
<proteinExistence type="inferred from homology"/>
<dbReference type="InterPro" id="IPR001269">
    <property type="entry name" value="DUS_fam"/>
</dbReference>
<keyword evidence="5 11" id="KW-0819">tRNA processing</keyword>
<keyword evidence="13" id="KW-0547">Nucleotide-binding</keyword>
<evidence type="ECO:0000256" key="9">
    <source>
        <dbReference type="ARBA" id="ARBA00048205"/>
    </source>
</evidence>
<dbReference type="InterPro" id="IPR024036">
    <property type="entry name" value="tRNA-dHydroUridine_Synthase_C"/>
</dbReference>
<evidence type="ECO:0000256" key="1">
    <source>
        <dbReference type="ARBA" id="ARBA00002790"/>
    </source>
</evidence>
<evidence type="ECO:0000256" key="11">
    <source>
        <dbReference type="PIRNR" id="PIRNR006621"/>
    </source>
</evidence>
<organism evidence="15 16">
    <name type="scientific">Candidatus Raymondbacteria bacterium RIFOXYD12_FULL_49_13</name>
    <dbReference type="NCBI Taxonomy" id="1817890"/>
    <lineage>
        <taxon>Bacteria</taxon>
        <taxon>Raymondiibacteriota</taxon>
    </lineage>
</organism>
<keyword evidence="2" id="KW-0820">tRNA-binding</keyword>
<dbReference type="InterPro" id="IPR035587">
    <property type="entry name" value="DUS-like_FMN-bd"/>
</dbReference>
<keyword evidence="8 11" id="KW-0560">Oxidoreductase</keyword>
<comment type="catalytic activity">
    <reaction evidence="10">
        <text>a 5,6-dihydrouridine in tRNA + NAD(+) = a uridine in tRNA + NADH + H(+)</text>
        <dbReference type="Rhea" id="RHEA:54452"/>
        <dbReference type="Rhea" id="RHEA-COMP:13339"/>
        <dbReference type="Rhea" id="RHEA-COMP:13887"/>
        <dbReference type="ChEBI" id="CHEBI:15378"/>
        <dbReference type="ChEBI" id="CHEBI:57540"/>
        <dbReference type="ChEBI" id="CHEBI:57945"/>
        <dbReference type="ChEBI" id="CHEBI:65315"/>
        <dbReference type="ChEBI" id="CHEBI:74443"/>
    </reaction>
</comment>
<keyword evidence="4 11" id="KW-0288">FMN</keyword>
<dbReference type="Proteomes" id="UP000179243">
    <property type="component" value="Unassembled WGS sequence"/>
</dbReference>
<evidence type="ECO:0000256" key="7">
    <source>
        <dbReference type="ARBA" id="ARBA00022884"/>
    </source>
</evidence>
<evidence type="ECO:0000313" key="15">
    <source>
        <dbReference type="EMBL" id="OGK01819.1"/>
    </source>
</evidence>
<comment type="cofactor">
    <cofactor evidence="11 13">
        <name>FMN</name>
        <dbReference type="ChEBI" id="CHEBI:58210"/>
    </cofactor>
</comment>
<evidence type="ECO:0000313" key="16">
    <source>
        <dbReference type="Proteomes" id="UP000179243"/>
    </source>
</evidence>
<comment type="caution">
    <text evidence="15">The sequence shown here is derived from an EMBL/GenBank/DDBJ whole genome shotgun (WGS) entry which is preliminary data.</text>
</comment>
<feature type="binding site" evidence="13">
    <location>
        <begin position="227"/>
        <end position="228"/>
    </location>
    <ligand>
        <name>FMN</name>
        <dbReference type="ChEBI" id="CHEBI:58210"/>
    </ligand>
</feature>
<evidence type="ECO:0000256" key="13">
    <source>
        <dbReference type="PIRSR" id="PIRSR006621-2"/>
    </source>
</evidence>
<dbReference type="PANTHER" id="PTHR45846:SF1">
    <property type="entry name" value="TRNA-DIHYDROURIDINE(47) SYNTHASE [NAD(P)(+)]-LIKE"/>
    <property type="match status" value="1"/>
</dbReference>
<dbReference type="AlphaFoldDB" id="A0A1F7F5A1"/>
<dbReference type="GO" id="GO:0017150">
    <property type="term" value="F:tRNA dihydrouridine synthase activity"/>
    <property type="evidence" value="ECO:0007669"/>
    <property type="project" value="InterPro"/>
</dbReference>
<dbReference type="InterPro" id="IPR013785">
    <property type="entry name" value="Aldolase_TIM"/>
</dbReference>
<comment type="function">
    <text evidence="1 11">Catalyzes the synthesis of 5,6-dihydrouridine (D), a modified base found in the D-loop of most tRNAs, via the reduction of the C5-C6 double bond in target uridines.</text>
</comment>
<dbReference type="CDD" id="cd02801">
    <property type="entry name" value="DUS_like_FMN"/>
    <property type="match status" value="1"/>
</dbReference>
<evidence type="ECO:0000256" key="10">
    <source>
        <dbReference type="ARBA" id="ARBA00048802"/>
    </source>
</evidence>
<dbReference type="GO" id="GO:0000049">
    <property type="term" value="F:tRNA binding"/>
    <property type="evidence" value="ECO:0007669"/>
    <property type="project" value="UniProtKB-KW"/>
</dbReference>
<reference evidence="15 16" key="1">
    <citation type="journal article" date="2016" name="Nat. Commun.">
        <title>Thousands of microbial genomes shed light on interconnected biogeochemical processes in an aquifer system.</title>
        <authorList>
            <person name="Anantharaman K."/>
            <person name="Brown C.T."/>
            <person name="Hug L.A."/>
            <person name="Sharon I."/>
            <person name="Castelle C.J."/>
            <person name="Probst A.J."/>
            <person name="Thomas B.C."/>
            <person name="Singh A."/>
            <person name="Wilkins M.J."/>
            <person name="Karaoz U."/>
            <person name="Brodie E.L."/>
            <person name="Williams K.H."/>
            <person name="Hubbard S.S."/>
            <person name="Banfield J.F."/>
        </authorList>
    </citation>
    <scope>NUCLEOTIDE SEQUENCE [LARGE SCALE GENOMIC DNA]</scope>
</reference>
<feature type="binding site" evidence="13">
    <location>
        <position position="142"/>
    </location>
    <ligand>
        <name>FMN</name>
        <dbReference type="ChEBI" id="CHEBI:58210"/>
    </ligand>
</feature>
<gene>
    <name evidence="15" type="ORF">A2519_03075</name>
</gene>
<protein>
    <recommendedName>
        <fullName evidence="11">tRNA-dihydrouridine synthase</fullName>
        <ecNumber evidence="11">1.3.1.-</ecNumber>
    </recommendedName>
</protein>
<accession>A0A1F7F5A1</accession>
<evidence type="ECO:0000259" key="14">
    <source>
        <dbReference type="Pfam" id="PF01207"/>
    </source>
</evidence>
<comment type="similarity">
    <text evidence="11">Belongs to the dus family.</text>
</comment>